<dbReference type="PANTHER" id="PTHR10644">
    <property type="entry name" value="DNA REPAIR/RNA PROCESSING CPSF FAMILY"/>
    <property type="match status" value="1"/>
</dbReference>
<dbReference type="OrthoDB" id="6109at2759"/>
<gene>
    <name evidence="2" type="ORF">F5147DRAFT_785403</name>
</gene>
<dbReference type="InterPro" id="IPR015943">
    <property type="entry name" value="WD40/YVTN_repeat-like_dom_sf"/>
</dbReference>
<dbReference type="InterPro" id="IPR050358">
    <property type="entry name" value="RSE1/DDB1/CFT1"/>
</dbReference>
<organism evidence="2 3">
    <name type="scientific">Suillus discolor</name>
    <dbReference type="NCBI Taxonomy" id="1912936"/>
    <lineage>
        <taxon>Eukaryota</taxon>
        <taxon>Fungi</taxon>
        <taxon>Dikarya</taxon>
        <taxon>Basidiomycota</taxon>
        <taxon>Agaricomycotina</taxon>
        <taxon>Agaricomycetes</taxon>
        <taxon>Agaricomycetidae</taxon>
        <taxon>Boletales</taxon>
        <taxon>Suillineae</taxon>
        <taxon>Suillaceae</taxon>
        <taxon>Suillus</taxon>
    </lineage>
</organism>
<dbReference type="AlphaFoldDB" id="A0A9P7K0C9"/>
<feature type="domain" description="RSE1/DDB1/CPSF1 first beta-propeller" evidence="1">
    <location>
        <begin position="21"/>
        <end position="154"/>
    </location>
</feature>
<evidence type="ECO:0000259" key="1">
    <source>
        <dbReference type="Pfam" id="PF10433"/>
    </source>
</evidence>
<dbReference type="GeneID" id="64705174"/>
<comment type="caution">
    <text evidence="2">The sequence shown here is derived from an EMBL/GenBank/DDBJ whole genome shotgun (WGS) entry which is preliminary data.</text>
</comment>
<keyword evidence="3" id="KW-1185">Reference proteome</keyword>
<evidence type="ECO:0000313" key="3">
    <source>
        <dbReference type="Proteomes" id="UP000823399"/>
    </source>
</evidence>
<accession>A0A9P7K0C9</accession>
<protein>
    <recommendedName>
        <fullName evidence="1">RSE1/DDB1/CPSF1 first beta-propeller domain-containing protein</fullName>
    </recommendedName>
</protein>
<proteinExistence type="predicted"/>
<dbReference type="Gene3D" id="2.130.10.10">
    <property type="entry name" value="YVTN repeat-like/Quinoprotein amine dehydrogenase"/>
    <property type="match status" value="1"/>
</dbReference>
<sequence>MGRNYPIITAVNGLPYDSVSLLPCTTSLGGVIVLTSNSIIYVDQAARHVSLPVNGWATRVSDMPMPPADKDLGLYLESSRLVFVDEKTFFVIRKDGMIHPIEIILDGRTVSKLVLFPVIAQTTIPAVARLLNDDLLFVGSMVGPSVLMKTAREEVPLELPAQQTGVSATMNFSDSMDLDNDDDLYGDSQTATQMAVGAASGASAMTKTRSIIHLSLCDSLPAYGPIADMTFSLAKNGEHFVLELVAATGAGHLGRFTLFQVNCLRLSS</sequence>
<dbReference type="InterPro" id="IPR018846">
    <property type="entry name" value="Beta-prop_RSE1/DDB1/CPSF1_1st"/>
</dbReference>
<dbReference type="EMBL" id="JABBWM010000001">
    <property type="protein sequence ID" value="KAG2120557.1"/>
    <property type="molecule type" value="Genomic_DNA"/>
</dbReference>
<evidence type="ECO:0000313" key="2">
    <source>
        <dbReference type="EMBL" id="KAG2120557.1"/>
    </source>
</evidence>
<dbReference type="Pfam" id="PF10433">
    <property type="entry name" value="Beta-prop_RSE1_1st"/>
    <property type="match status" value="1"/>
</dbReference>
<name>A0A9P7K0C9_9AGAM</name>
<dbReference type="Proteomes" id="UP000823399">
    <property type="component" value="Unassembled WGS sequence"/>
</dbReference>
<reference evidence="2" key="1">
    <citation type="journal article" date="2020" name="New Phytol.">
        <title>Comparative genomics reveals dynamic genome evolution in host specialist ectomycorrhizal fungi.</title>
        <authorList>
            <person name="Lofgren L.A."/>
            <person name="Nguyen N.H."/>
            <person name="Vilgalys R."/>
            <person name="Ruytinx J."/>
            <person name="Liao H.L."/>
            <person name="Branco S."/>
            <person name="Kuo A."/>
            <person name="LaButti K."/>
            <person name="Lipzen A."/>
            <person name="Andreopoulos W."/>
            <person name="Pangilinan J."/>
            <person name="Riley R."/>
            <person name="Hundley H."/>
            <person name="Na H."/>
            <person name="Barry K."/>
            <person name="Grigoriev I.V."/>
            <person name="Stajich J.E."/>
            <person name="Kennedy P.G."/>
        </authorList>
    </citation>
    <scope>NUCLEOTIDE SEQUENCE</scope>
    <source>
        <strain evidence="2">FC423</strain>
    </source>
</reference>
<dbReference type="RefSeq" id="XP_041299933.1">
    <property type="nucleotide sequence ID" value="XM_041442915.1"/>
</dbReference>